<keyword evidence="3 7" id="KW-0963">Cytoplasm</keyword>
<dbReference type="HOGENOM" id="CLU_047631_1_1_2"/>
<evidence type="ECO:0000256" key="3">
    <source>
        <dbReference type="ARBA" id="ARBA00022490"/>
    </source>
</evidence>
<dbReference type="InterPro" id="IPR007581">
    <property type="entry name" value="Endonuclease-V"/>
</dbReference>
<dbReference type="Proteomes" id="UP000028194">
    <property type="component" value="Chromosome"/>
</dbReference>
<evidence type="ECO:0000313" key="9">
    <source>
        <dbReference type="Proteomes" id="UP000028194"/>
    </source>
</evidence>
<keyword evidence="7" id="KW-0234">DNA repair</keyword>
<comment type="subcellular location">
    <subcellularLocation>
        <location evidence="2 7">Cytoplasm</location>
    </subcellularLocation>
</comment>
<dbReference type="GO" id="GO:0003727">
    <property type="term" value="F:single-stranded RNA binding"/>
    <property type="evidence" value="ECO:0007669"/>
    <property type="project" value="TreeGrafter"/>
</dbReference>
<keyword evidence="4 7" id="KW-0540">Nuclease</keyword>
<feature type="site" description="Interaction with target DNA" evidence="7">
    <location>
        <position position="77"/>
    </location>
</feature>
<dbReference type="KEGG" id="nev:NTE_03308"/>
<comment type="cofactor">
    <cofactor evidence="7">
        <name>Mg(2+)</name>
        <dbReference type="ChEBI" id="CHEBI:18420"/>
    </cofactor>
</comment>
<dbReference type="GO" id="GO:0000287">
    <property type="term" value="F:magnesium ion binding"/>
    <property type="evidence" value="ECO:0007669"/>
    <property type="project" value="UniProtKB-UniRule"/>
</dbReference>
<dbReference type="GeneID" id="41598960"/>
<comment type="similarity">
    <text evidence="7">Belongs to the endonuclease V family.</text>
</comment>
<evidence type="ECO:0000256" key="4">
    <source>
        <dbReference type="ARBA" id="ARBA00022722"/>
    </source>
</evidence>
<keyword evidence="7" id="KW-0479">Metal-binding</keyword>
<keyword evidence="6 7" id="KW-0378">Hydrolase</keyword>
<dbReference type="GO" id="GO:0016891">
    <property type="term" value="F:RNA endonuclease activity producing 5'-phosphomonoesters, hydrolytic mechanism"/>
    <property type="evidence" value="ECO:0007669"/>
    <property type="project" value="TreeGrafter"/>
</dbReference>
<reference evidence="8 9" key="1">
    <citation type="journal article" date="2014" name="PLoS ONE">
        <title>Genome Sequence of Candidatus Nitrososphaera evergladensis from Group I.1b Enriched from Everglades Soil Reveals Novel Genomic Features of the Ammonia-Oxidizing Archaea.</title>
        <authorList>
            <person name="Zhalnina K.V."/>
            <person name="Dias R."/>
            <person name="Leonard M.T."/>
            <person name="Dorr de Quadros P."/>
            <person name="Camargo F.A."/>
            <person name="Drew J.C."/>
            <person name="Farmerie W.G."/>
            <person name="Daroub S.H."/>
            <person name="Triplett E.W."/>
        </authorList>
    </citation>
    <scope>NUCLEOTIDE SEQUENCE [LARGE SCALE GENOMIC DNA]</scope>
    <source>
        <strain evidence="8 9">SR1</strain>
    </source>
</reference>
<keyword evidence="7" id="KW-0460">Magnesium</keyword>
<accession>A0A075MXJ5</accession>
<dbReference type="Gene3D" id="3.30.2170.10">
    <property type="entry name" value="archaeoglobus fulgidus dsm 4304 superfamily"/>
    <property type="match status" value="1"/>
</dbReference>
<dbReference type="OrthoDB" id="7885at2157"/>
<dbReference type="EMBL" id="CP007174">
    <property type="protein sequence ID" value="AIF85337.1"/>
    <property type="molecule type" value="Genomic_DNA"/>
</dbReference>
<keyword evidence="5 7" id="KW-0255">Endonuclease</keyword>
<organism evidence="8 9">
    <name type="scientific">Candidatus Nitrososphaera evergladensis SR1</name>
    <dbReference type="NCBI Taxonomy" id="1459636"/>
    <lineage>
        <taxon>Archaea</taxon>
        <taxon>Nitrososphaerota</taxon>
        <taxon>Nitrososphaeria</taxon>
        <taxon>Nitrososphaerales</taxon>
        <taxon>Nitrososphaeraceae</taxon>
        <taxon>Nitrososphaera</taxon>
    </lineage>
</organism>
<dbReference type="HAMAP" id="MF_00801">
    <property type="entry name" value="Endonuclease_5"/>
    <property type="match status" value="1"/>
</dbReference>
<proteinExistence type="inferred from homology"/>
<dbReference type="EC" id="3.1.21.7" evidence="7"/>
<comment type="catalytic activity">
    <reaction evidence="1 7">
        <text>Endonucleolytic cleavage at apurinic or apyrimidinic sites to products with a 5'-phosphate.</text>
        <dbReference type="EC" id="3.1.21.7"/>
    </reaction>
</comment>
<dbReference type="GO" id="GO:0005737">
    <property type="term" value="C:cytoplasm"/>
    <property type="evidence" value="ECO:0007669"/>
    <property type="project" value="UniProtKB-SubCell"/>
</dbReference>
<keyword evidence="7" id="KW-0227">DNA damage</keyword>
<evidence type="ECO:0000313" key="8">
    <source>
        <dbReference type="EMBL" id="AIF85337.1"/>
    </source>
</evidence>
<evidence type="ECO:0000256" key="7">
    <source>
        <dbReference type="HAMAP-Rule" id="MF_00801"/>
    </source>
</evidence>
<evidence type="ECO:0000256" key="5">
    <source>
        <dbReference type="ARBA" id="ARBA00022759"/>
    </source>
</evidence>
<dbReference type="GO" id="GO:0043737">
    <property type="term" value="F:deoxyribonuclease V activity"/>
    <property type="evidence" value="ECO:0007669"/>
    <property type="project" value="UniProtKB-UniRule"/>
</dbReference>
<evidence type="ECO:0000256" key="6">
    <source>
        <dbReference type="ARBA" id="ARBA00022801"/>
    </source>
</evidence>
<dbReference type="AlphaFoldDB" id="A0A075MXJ5"/>
<feature type="binding site" evidence="7">
    <location>
        <position position="40"/>
    </location>
    <ligand>
        <name>Mg(2+)</name>
        <dbReference type="ChEBI" id="CHEBI:18420"/>
    </ligand>
</feature>
<dbReference type="GO" id="GO:0006281">
    <property type="term" value="P:DNA repair"/>
    <property type="evidence" value="ECO:0007669"/>
    <property type="project" value="UniProtKB-UniRule"/>
</dbReference>
<dbReference type="RefSeq" id="WP_148701760.1">
    <property type="nucleotide sequence ID" value="NZ_CP007174.1"/>
</dbReference>
<gene>
    <name evidence="7" type="primary">nfi</name>
    <name evidence="8" type="ORF">NTE_03308</name>
</gene>
<name>A0A075MXJ5_9ARCH</name>
<dbReference type="PANTHER" id="PTHR28511:SF1">
    <property type="entry name" value="ENDONUCLEASE V"/>
    <property type="match status" value="1"/>
</dbReference>
<dbReference type="PANTHER" id="PTHR28511">
    <property type="entry name" value="ENDONUCLEASE V"/>
    <property type="match status" value="1"/>
</dbReference>
<comment type="function">
    <text evidence="7">DNA repair enzyme involved in the repair of deaminated bases. Selectively cleaves double-stranded DNA at the second phosphodiester bond 3' to a deoxyinosine leaving behind the intact lesion on the nicked DNA.</text>
</comment>
<dbReference type="Pfam" id="PF04493">
    <property type="entry name" value="Endonuclease_5"/>
    <property type="match status" value="1"/>
</dbReference>
<dbReference type="eggNOG" id="arCOG00929">
    <property type="taxonomic scope" value="Archaea"/>
</dbReference>
<sequence>MTGYRLPTTPAGAIRQQKEIARKVIATDDHGEIRFVCGVDVSYRKGMAHCSAVVMDIADLNIVVEQARTKSEIKHPYIPGLFMLREAGPILRTLKRLKHYDLVMVDGHGLLHPRRCGLACYVGVVKDKPAIGAAKSLLCGSVRDDNYIELGGKTLGYMITAEGRRKKNLYVSIGHRMSLESAVSLVKSMTKKEEWLPEPLRLADTYSRL</sequence>
<protein>
    <recommendedName>
        <fullName evidence="7">Endonuclease V</fullName>
        <ecNumber evidence="7">3.1.21.7</ecNumber>
    </recommendedName>
    <alternativeName>
        <fullName evidence="7">Deoxyinosine 3'endonuclease</fullName>
    </alternativeName>
    <alternativeName>
        <fullName evidence="7">Deoxyribonuclease V</fullName>
        <shortName evidence="7">DNase V</shortName>
    </alternativeName>
</protein>
<keyword evidence="9" id="KW-1185">Reference proteome</keyword>
<evidence type="ECO:0000256" key="2">
    <source>
        <dbReference type="ARBA" id="ARBA00004496"/>
    </source>
</evidence>
<dbReference type="CDD" id="cd06559">
    <property type="entry name" value="Endonuclease_V"/>
    <property type="match status" value="1"/>
</dbReference>
<feature type="binding site" evidence="7">
    <location>
        <position position="106"/>
    </location>
    <ligand>
        <name>Mg(2+)</name>
        <dbReference type="ChEBI" id="CHEBI:18420"/>
    </ligand>
</feature>
<evidence type="ECO:0000256" key="1">
    <source>
        <dbReference type="ARBA" id="ARBA00001835"/>
    </source>
</evidence>
<dbReference type="STRING" id="1459636.NTE_03308"/>